<dbReference type="InterPro" id="IPR003593">
    <property type="entry name" value="AAA+_ATPase"/>
</dbReference>
<dbReference type="InterPro" id="IPR011527">
    <property type="entry name" value="ABC1_TM_dom"/>
</dbReference>
<evidence type="ECO:0000256" key="7">
    <source>
        <dbReference type="ARBA" id="ARBA00023136"/>
    </source>
</evidence>
<organism evidence="11 12">
    <name type="scientific">Cylindrospermopsis raciborskii CS-505</name>
    <dbReference type="NCBI Taxonomy" id="533240"/>
    <lineage>
        <taxon>Bacteria</taxon>
        <taxon>Bacillati</taxon>
        <taxon>Cyanobacteriota</taxon>
        <taxon>Cyanophyceae</taxon>
        <taxon>Nostocales</taxon>
        <taxon>Aphanizomenonaceae</taxon>
        <taxon>Cylindrospermopsis</taxon>
    </lineage>
</organism>
<dbReference type="Gene3D" id="3.40.50.300">
    <property type="entry name" value="P-loop containing nucleotide triphosphate hydrolases"/>
    <property type="match status" value="1"/>
</dbReference>
<dbReference type="PROSITE" id="PS00211">
    <property type="entry name" value="ABC_TRANSPORTER_1"/>
    <property type="match status" value="1"/>
</dbReference>
<keyword evidence="2" id="KW-0813">Transport</keyword>
<feature type="transmembrane region" description="Helical" evidence="8">
    <location>
        <begin position="184"/>
        <end position="203"/>
    </location>
</feature>
<feature type="domain" description="ABC transporter" evidence="9">
    <location>
        <begin position="361"/>
        <end position="595"/>
    </location>
</feature>
<evidence type="ECO:0000259" key="9">
    <source>
        <dbReference type="PROSITE" id="PS50893"/>
    </source>
</evidence>
<dbReference type="InterPro" id="IPR017871">
    <property type="entry name" value="ABC_transporter-like_CS"/>
</dbReference>
<name>A0A853MG61_9CYAN</name>
<dbReference type="Gene3D" id="1.20.1560.10">
    <property type="entry name" value="ABC transporter type 1, transmembrane domain"/>
    <property type="match status" value="1"/>
</dbReference>
<dbReference type="Pfam" id="PF00664">
    <property type="entry name" value="ABC_membrane"/>
    <property type="match status" value="1"/>
</dbReference>
<proteinExistence type="predicted"/>
<protein>
    <submittedName>
        <fullName evidence="11">ABC transporter ATP-binding protein</fullName>
    </submittedName>
</protein>
<dbReference type="AlphaFoldDB" id="A0A853MG61"/>
<dbReference type="PANTHER" id="PTHR43394:SF1">
    <property type="entry name" value="ATP-BINDING CASSETTE SUB-FAMILY B MEMBER 10, MITOCHONDRIAL"/>
    <property type="match status" value="1"/>
</dbReference>
<comment type="subcellular location">
    <subcellularLocation>
        <location evidence="1">Cell membrane</location>
        <topology evidence="1">Multi-pass membrane protein</topology>
    </subcellularLocation>
</comment>
<dbReference type="SUPFAM" id="SSF52540">
    <property type="entry name" value="P-loop containing nucleoside triphosphate hydrolases"/>
    <property type="match status" value="1"/>
</dbReference>
<dbReference type="InterPro" id="IPR027417">
    <property type="entry name" value="P-loop_NTPase"/>
</dbReference>
<keyword evidence="7 8" id="KW-0472">Membrane</keyword>
<gene>
    <name evidence="11" type="ORF">A9P98_00480</name>
</gene>
<dbReference type="PANTHER" id="PTHR43394">
    <property type="entry name" value="ATP-DEPENDENT PERMEASE MDL1, MITOCHONDRIAL"/>
    <property type="match status" value="1"/>
</dbReference>
<dbReference type="PROSITE" id="PS50893">
    <property type="entry name" value="ABC_TRANSPORTER_2"/>
    <property type="match status" value="1"/>
</dbReference>
<dbReference type="PROSITE" id="PS50929">
    <property type="entry name" value="ABC_TM1F"/>
    <property type="match status" value="1"/>
</dbReference>
<dbReference type="GO" id="GO:0005524">
    <property type="term" value="F:ATP binding"/>
    <property type="evidence" value="ECO:0007669"/>
    <property type="project" value="UniProtKB-KW"/>
</dbReference>
<dbReference type="Proteomes" id="UP000093903">
    <property type="component" value="Unassembled WGS sequence"/>
</dbReference>
<dbReference type="InterPro" id="IPR036640">
    <property type="entry name" value="ABC1_TM_sf"/>
</dbReference>
<keyword evidence="4" id="KW-0547">Nucleotide-binding</keyword>
<dbReference type="Pfam" id="PF00005">
    <property type="entry name" value="ABC_tran"/>
    <property type="match status" value="1"/>
</dbReference>
<evidence type="ECO:0000256" key="3">
    <source>
        <dbReference type="ARBA" id="ARBA00022692"/>
    </source>
</evidence>
<dbReference type="SMART" id="SM00382">
    <property type="entry name" value="AAA"/>
    <property type="match status" value="1"/>
</dbReference>
<feature type="transmembrane region" description="Helical" evidence="8">
    <location>
        <begin position="294"/>
        <end position="312"/>
    </location>
</feature>
<evidence type="ECO:0000256" key="6">
    <source>
        <dbReference type="ARBA" id="ARBA00022989"/>
    </source>
</evidence>
<evidence type="ECO:0000256" key="5">
    <source>
        <dbReference type="ARBA" id="ARBA00022840"/>
    </source>
</evidence>
<sequence length="611" mass="69118">MFKNVRPWQSFQRASEAPNLPNTPFRFVCYFVNQFRWWYVAMVVSEILHATCGIMLPYAIGEIIRTVTVAHTNSGEIFAAIKQPLTLFTFLIIGEVVFGRAAGLLQTILHPIHRQHIVRSLYAYLQYHSHRYLSSSFAGALAHRIGETSLGVTQTMQMLITEFMSLIIVYVVSTILLYRTYPPLAALVGTWAVLFITISFWLATRCRIYSRRAAAARSDTTGIIVDAVTNLSSTRLFARLGFEREYLNERLRYELKEVRRANWYSERIRWFQFISAAILKVSTLYYSIFLWSGGLITAADFVVATSLSLLIISEAKNLSRRFIEFFEHIGNIANGVHIIVQPHELIDKEHALAHQFFQGRIEFRQVNFSYSREKKVFENLSVAIEPGQRVGLVGFSGSGKSTFVNLILRLFDPQSGKILIDGVDIREMTQDSLHSQISLIPQDPSLFHRTLLENIRYGRLEAEDEDVKIAAIKAYAHDFIAQMNNGYNSLVGERGVKLSGGQRQRIAIARVILKDAPILILDEATSSLDSITEKAIQETLDLAMNDKTVIVVAHRLSTISHLDRILVFDRGRIVEDGSHDDLLALGGTYYKLWKMQAGGFLPEEAKVGVGS</sequence>
<dbReference type="GO" id="GO:0015421">
    <property type="term" value="F:ABC-type oligopeptide transporter activity"/>
    <property type="evidence" value="ECO:0007669"/>
    <property type="project" value="TreeGrafter"/>
</dbReference>
<evidence type="ECO:0000259" key="10">
    <source>
        <dbReference type="PROSITE" id="PS50929"/>
    </source>
</evidence>
<dbReference type="GO" id="GO:0005886">
    <property type="term" value="C:plasma membrane"/>
    <property type="evidence" value="ECO:0007669"/>
    <property type="project" value="UniProtKB-SubCell"/>
</dbReference>
<dbReference type="SUPFAM" id="SSF90123">
    <property type="entry name" value="ABC transporter transmembrane region"/>
    <property type="match status" value="1"/>
</dbReference>
<feature type="transmembrane region" description="Helical" evidence="8">
    <location>
        <begin position="37"/>
        <end position="60"/>
    </location>
</feature>
<evidence type="ECO:0000256" key="4">
    <source>
        <dbReference type="ARBA" id="ARBA00022741"/>
    </source>
</evidence>
<dbReference type="FunFam" id="3.40.50.300:FF:000287">
    <property type="entry name" value="Multidrug ABC transporter ATP-binding protein"/>
    <property type="match status" value="1"/>
</dbReference>
<reference evidence="11 12" key="1">
    <citation type="submission" date="2016-05" db="EMBL/GenBank/DDBJ databases">
        <title>First complete genome of the cyanobacterium Cylindrospermopsis raciborskii CS505, containing a circular chromosome and a single extrachromosomal element.</title>
        <authorList>
            <person name="Fuentes J."/>
            <person name="Tamames J."/>
            <person name="Allen E."/>
            <person name="Plominski A."/>
            <person name="Vasquez M."/>
        </authorList>
    </citation>
    <scope>NUCLEOTIDE SEQUENCE [LARGE SCALE GENOMIC DNA]</scope>
    <source>
        <strain evidence="11 12">CS505</strain>
    </source>
</reference>
<evidence type="ECO:0000313" key="11">
    <source>
        <dbReference type="EMBL" id="OBU77873.1"/>
    </source>
</evidence>
<evidence type="ECO:0000256" key="8">
    <source>
        <dbReference type="SAM" id="Phobius"/>
    </source>
</evidence>
<keyword evidence="6 8" id="KW-1133">Transmembrane helix</keyword>
<evidence type="ECO:0000313" key="12">
    <source>
        <dbReference type="Proteomes" id="UP000093903"/>
    </source>
</evidence>
<dbReference type="InterPro" id="IPR039421">
    <property type="entry name" value="Type_1_exporter"/>
</dbReference>
<evidence type="ECO:0000256" key="2">
    <source>
        <dbReference type="ARBA" id="ARBA00022448"/>
    </source>
</evidence>
<dbReference type="GO" id="GO:0016887">
    <property type="term" value="F:ATP hydrolysis activity"/>
    <property type="evidence" value="ECO:0007669"/>
    <property type="project" value="InterPro"/>
</dbReference>
<accession>A0A853MG61</accession>
<dbReference type="InterPro" id="IPR003439">
    <property type="entry name" value="ABC_transporter-like_ATP-bd"/>
</dbReference>
<feature type="domain" description="ABC transmembrane type-1" evidence="10">
    <location>
        <begin position="40"/>
        <end position="327"/>
    </location>
</feature>
<comment type="caution">
    <text evidence="11">The sequence shown here is derived from an EMBL/GenBank/DDBJ whole genome shotgun (WGS) entry which is preliminary data.</text>
</comment>
<keyword evidence="5 11" id="KW-0067">ATP-binding</keyword>
<feature type="transmembrane region" description="Helical" evidence="8">
    <location>
        <begin position="159"/>
        <end position="178"/>
    </location>
</feature>
<dbReference type="EMBL" id="LYXA01000001">
    <property type="protein sequence ID" value="OBU77873.1"/>
    <property type="molecule type" value="Genomic_DNA"/>
</dbReference>
<evidence type="ECO:0000256" key="1">
    <source>
        <dbReference type="ARBA" id="ARBA00004651"/>
    </source>
</evidence>
<keyword evidence="3 8" id="KW-0812">Transmembrane</keyword>